<name>A0A7W3JT58_9MICO</name>
<evidence type="ECO:0000256" key="7">
    <source>
        <dbReference type="SAM" id="Phobius"/>
    </source>
</evidence>
<evidence type="ECO:0000256" key="6">
    <source>
        <dbReference type="ARBA" id="ARBA00023180"/>
    </source>
</evidence>
<reference evidence="9 10" key="1">
    <citation type="submission" date="2020-07" db="EMBL/GenBank/DDBJ databases">
        <title>Sequencing the genomes of 1000 actinobacteria strains.</title>
        <authorList>
            <person name="Klenk H.-P."/>
        </authorList>
    </citation>
    <scope>NUCLEOTIDE SEQUENCE [LARGE SCALE GENOMIC DNA]</scope>
    <source>
        <strain evidence="9 10">DSM 23737</strain>
    </source>
</reference>
<evidence type="ECO:0000256" key="2">
    <source>
        <dbReference type="ARBA" id="ARBA00022692"/>
    </source>
</evidence>
<keyword evidence="3" id="KW-0732">Signal</keyword>
<dbReference type="Pfam" id="PF05154">
    <property type="entry name" value="TM2"/>
    <property type="match status" value="1"/>
</dbReference>
<evidence type="ECO:0000256" key="5">
    <source>
        <dbReference type="ARBA" id="ARBA00023136"/>
    </source>
</evidence>
<keyword evidence="6" id="KW-0325">Glycoprotein</keyword>
<evidence type="ECO:0000313" key="10">
    <source>
        <dbReference type="Proteomes" id="UP000524237"/>
    </source>
</evidence>
<keyword evidence="2 7" id="KW-0812">Transmembrane</keyword>
<gene>
    <name evidence="9" type="ORF">FB555_000781</name>
</gene>
<evidence type="ECO:0000313" key="9">
    <source>
        <dbReference type="EMBL" id="MBA8828710.1"/>
    </source>
</evidence>
<protein>
    <submittedName>
        <fullName evidence="9">TM2 domain-containing membrane protein YozV</fullName>
    </submittedName>
</protein>
<dbReference type="AlphaFoldDB" id="A0A7W3JT58"/>
<comment type="caution">
    <text evidence="9">The sequence shown here is derived from an EMBL/GenBank/DDBJ whole genome shotgun (WGS) entry which is preliminary data.</text>
</comment>
<feature type="domain" description="TM2" evidence="8">
    <location>
        <begin position="9"/>
        <end position="57"/>
    </location>
</feature>
<sequence length="74" mass="7945">MTNTAITTEKSFVVALLLSILLGTLGIDRFYLGKIGTGVLKLLTAGGFGIWWIIDIILIVTDKMTDNAGQPLAH</sequence>
<keyword evidence="4 7" id="KW-1133">Transmembrane helix</keyword>
<dbReference type="InterPro" id="IPR050932">
    <property type="entry name" value="TM2D1-3-like"/>
</dbReference>
<comment type="subcellular location">
    <subcellularLocation>
        <location evidence="1">Membrane</location>
        <topology evidence="1">Multi-pass membrane protein</topology>
    </subcellularLocation>
</comment>
<keyword evidence="5 7" id="KW-0472">Membrane</keyword>
<evidence type="ECO:0000256" key="3">
    <source>
        <dbReference type="ARBA" id="ARBA00022729"/>
    </source>
</evidence>
<evidence type="ECO:0000256" key="1">
    <source>
        <dbReference type="ARBA" id="ARBA00004141"/>
    </source>
</evidence>
<dbReference type="GO" id="GO:0016020">
    <property type="term" value="C:membrane"/>
    <property type="evidence" value="ECO:0007669"/>
    <property type="project" value="UniProtKB-SubCell"/>
</dbReference>
<dbReference type="EMBL" id="JACGWU010000001">
    <property type="protein sequence ID" value="MBA8828710.1"/>
    <property type="molecule type" value="Genomic_DNA"/>
</dbReference>
<dbReference type="PANTHER" id="PTHR21016:SF4">
    <property type="entry name" value="TM2 DOMAIN-CONTAINING PROTEIN 2"/>
    <property type="match status" value="1"/>
</dbReference>
<evidence type="ECO:0000256" key="4">
    <source>
        <dbReference type="ARBA" id="ARBA00022989"/>
    </source>
</evidence>
<accession>A0A7W3JT58</accession>
<dbReference type="Proteomes" id="UP000524237">
    <property type="component" value="Unassembled WGS sequence"/>
</dbReference>
<organism evidence="9 10">
    <name type="scientific">Alpinimonas psychrophila</name>
    <dbReference type="NCBI Taxonomy" id="748908"/>
    <lineage>
        <taxon>Bacteria</taxon>
        <taxon>Bacillati</taxon>
        <taxon>Actinomycetota</taxon>
        <taxon>Actinomycetes</taxon>
        <taxon>Micrococcales</taxon>
        <taxon>Microbacteriaceae</taxon>
        <taxon>Alpinimonas</taxon>
    </lineage>
</organism>
<feature type="transmembrane region" description="Helical" evidence="7">
    <location>
        <begin position="12"/>
        <end position="32"/>
    </location>
</feature>
<proteinExistence type="predicted"/>
<feature type="transmembrane region" description="Helical" evidence="7">
    <location>
        <begin position="38"/>
        <end position="60"/>
    </location>
</feature>
<dbReference type="RefSeq" id="WP_182484095.1">
    <property type="nucleotide sequence ID" value="NZ_JACGWU010000001.1"/>
</dbReference>
<dbReference type="PANTHER" id="PTHR21016">
    <property type="entry name" value="BETA-AMYLOID BINDING PROTEIN-RELATED"/>
    <property type="match status" value="1"/>
</dbReference>
<evidence type="ECO:0000259" key="8">
    <source>
        <dbReference type="Pfam" id="PF05154"/>
    </source>
</evidence>
<dbReference type="InterPro" id="IPR007829">
    <property type="entry name" value="TM2"/>
</dbReference>
<keyword evidence="10" id="KW-1185">Reference proteome</keyword>